<evidence type="ECO:0000259" key="8">
    <source>
        <dbReference type="Pfam" id="PF07654"/>
    </source>
</evidence>
<comment type="subcellular location">
    <subcellularLocation>
        <location evidence="1">Membrane</location>
    </subcellularLocation>
</comment>
<keyword evidence="2 7" id="KW-0812">Transmembrane</keyword>
<dbReference type="PANTHER" id="PTHR19256:SF65">
    <property type="entry name" value="T CELL RECEPTOR GAMMA CONSTANT 1-RELATED"/>
    <property type="match status" value="1"/>
</dbReference>
<dbReference type="Proteomes" id="UP000002279">
    <property type="component" value="Unplaced"/>
</dbReference>
<dbReference type="Bgee" id="ENSOANG00000028705">
    <property type="expression patterns" value="Expressed in ovary and 5 other cell types or tissues"/>
</dbReference>
<feature type="domain" description="Immunoglobulin C1-set" evidence="8">
    <location>
        <begin position="27"/>
        <end position="101"/>
    </location>
</feature>
<sequence length="191" mass="21941">MILPQLIVIVSLWAEGDPKVPKPIMFRPPSELETKSEGIYICLLKDFYPEVVTMKWKEKESTTPLSSYQSAIEKMNEDKKRFWTFSWMMIDKTSQKKGHEFVFSHESSKGETTVEFPAFSSALPPTTAPQENCTVGPDHHPGVKQDVQFMNTSAFYTYTILLFKSTMYCVFMLFFTYKKATSSGKGRRSAR</sequence>
<dbReference type="InterPro" id="IPR013783">
    <property type="entry name" value="Ig-like_fold"/>
</dbReference>
<keyword evidence="6" id="KW-0393">Immunoglobulin domain</keyword>
<dbReference type="InterPro" id="IPR036179">
    <property type="entry name" value="Ig-like_dom_sf"/>
</dbReference>
<feature type="transmembrane region" description="Helical" evidence="7">
    <location>
        <begin position="155"/>
        <end position="177"/>
    </location>
</feature>
<keyword evidence="10" id="KW-1185">Reference proteome</keyword>
<dbReference type="GeneTree" id="ENSGT00940000153143"/>
<proteinExistence type="predicted"/>
<name>K7E9U5_ORNAN</name>
<dbReference type="AlphaFoldDB" id="K7E9U5"/>
<evidence type="ECO:0000256" key="4">
    <source>
        <dbReference type="ARBA" id="ARBA00023136"/>
    </source>
</evidence>
<dbReference type="GO" id="GO:0016020">
    <property type="term" value="C:membrane"/>
    <property type="evidence" value="ECO:0007669"/>
    <property type="project" value="UniProtKB-SubCell"/>
</dbReference>
<protein>
    <recommendedName>
        <fullName evidence="8">Immunoglobulin C1-set domain-containing protein</fullName>
    </recommendedName>
</protein>
<accession>K7E9U5</accession>
<evidence type="ECO:0000256" key="1">
    <source>
        <dbReference type="ARBA" id="ARBA00004370"/>
    </source>
</evidence>
<evidence type="ECO:0000256" key="2">
    <source>
        <dbReference type="ARBA" id="ARBA00022692"/>
    </source>
</evidence>
<dbReference type="Ensembl" id="ENSOANT00000039541.2">
    <property type="protein sequence ID" value="ENSOANP00000030302.2"/>
    <property type="gene ID" value="ENSOANG00000028705.2"/>
</dbReference>
<reference evidence="9" key="1">
    <citation type="submission" date="2025-08" db="UniProtKB">
        <authorList>
            <consortium name="Ensembl"/>
        </authorList>
    </citation>
    <scope>IDENTIFICATION</scope>
    <source>
        <strain evidence="9">Glennie</strain>
    </source>
</reference>
<dbReference type="OMA" id="CIITHEN"/>
<dbReference type="Gene3D" id="2.60.40.10">
    <property type="entry name" value="Immunoglobulins"/>
    <property type="match status" value="1"/>
</dbReference>
<evidence type="ECO:0000256" key="6">
    <source>
        <dbReference type="ARBA" id="ARBA00023319"/>
    </source>
</evidence>
<organism evidence="9 10">
    <name type="scientific">Ornithorhynchus anatinus</name>
    <name type="common">Duckbill platypus</name>
    <dbReference type="NCBI Taxonomy" id="9258"/>
    <lineage>
        <taxon>Eukaryota</taxon>
        <taxon>Metazoa</taxon>
        <taxon>Chordata</taxon>
        <taxon>Craniata</taxon>
        <taxon>Vertebrata</taxon>
        <taxon>Euteleostomi</taxon>
        <taxon>Mammalia</taxon>
        <taxon>Monotremata</taxon>
        <taxon>Ornithorhynchidae</taxon>
        <taxon>Ornithorhynchus</taxon>
    </lineage>
</organism>
<dbReference type="InterPro" id="IPR051117">
    <property type="entry name" value="TRG_var/const_region"/>
</dbReference>
<dbReference type="HOGENOM" id="CLU_077975_3_2_1"/>
<dbReference type="Pfam" id="PF07654">
    <property type="entry name" value="C1-set"/>
    <property type="match status" value="1"/>
</dbReference>
<evidence type="ECO:0000256" key="3">
    <source>
        <dbReference type="ARBA" id="ARBA00022989"/>
    </source>
</evidence>
<evidence type="ECO:0000313" key="9">
    <source>
        <dbReference type="Ensembl" id="ENSOANP00000030302.2"/>
    </source>
</evidence>
<reference evidence="9" key="2">
    <citation type="submission" date="2025-09" db="UniProtKB">
        <authorList>
            <consortium name="Ensembl"/>
        </authorList>
    </citation>
    <scope>IDENTIFICATION</scope>
    <source>
        <strain evidence="9">Glennie</strain>
    </source>
</reference>
<keyword evidence="5" id="KW-0675">Receptor</keyword>
<dbReference type="SUPFAM" id="SSF48726">
    <property type="entry name" value="Immunoglobulin"/>
    <property type="match status" value="1"/>
</dbReference>
<dbReference type="STRING" id="9258.ENSOANP00000030302"/>
<dbReference type="InterPro" id="IPR003597">
    <property type="entry name" value="Ig_C1-set"/>
</dbReference>
<keyword evidence="3 7" id="KW-1133">Transmembrane helix</keyword>
<keyword evidence="4 7" id="KW-0472">Membrane</keyword>
<evidence type="ECO:0000256" key="5">
    <source>
        <dbReference type="ARBA" id="ARBA00023170"/>
    </source>
</evidence>
<dbReference type="PANTHER" id="PTHR19256">
    <property type="entry name" value="T-CELL RECEPTOR GAMMA CHAIN"/>
    <property type="match status" value="1"/>
</dbReference>
<evidence type="ECO:0000313" key="10">
    <source>
        <dbReference type="Proteomes" id="UP000002279"/>
    </source>
</evidence>
<evidence type="ECO:0000256" key="7">
    <source>
        <dbReference type="SAM" id="Phobius"/>
    </source>
</evidence>